<reference evidence="1" key="1">
    <citation type="submission" date="2020-08" db="EMBL/GenBank/DDBJ databases">
        <title>Multicomponent nature underlies the extraordinary mechanical properties of spider dragline silk.</title>
        <authorList>
            <person name="Kono N."/>
            <person name="Nakamura H."/>
            <person name="Mori M."/>
            <person name="Yoshida Y."/>
            <person name="Ohtoshi R."/>
            <person name="Malay A.D."/>
            <person name="Moran D.A.P."/>
            <person name="Tomita M."/>
            <person name="Numata K."/>
            <person name="Arakawa K."/>
        </authorList>
    </citation>
    <scope>NUCLEOTIDE SEQUENCE</scope>
</reference>
<dbReference type="AlphaFoldDB" id="A0A8X6X207"/>
<proteinExistence type="predicted"/>
<evidence type="ECO:0000313" key="2">
    <source>
        <dbReference type="Proteomes" id="UP000886998"/>
    </source>
</evidence>
<protein>
    <submittedName>
        <fullName evidence="1">Uncharacterized protein</fullName>
    </submittedName>
</protein>
<organism evidence="1 2">
    <name type="scientific">Trichonephila inaurata madagascariensis</name>
    <dbReference type="NCBI Taxonomy" id="2747483"/>
    <lineage>
        <taxon>Eukaryota</taxon>
        <taxon>Metazoa</taxon>
        <taxon>Ecdysozoa</taxon>
        <taxon>Arthropoda</taxon>
        <taxon>Chelicerata</taxon>
        <taxon>Arachnida</taxon>
        <taxon>Araneae</taxon>
        <taxon>Araneomorphae</taxon>
        <taxon>Entelegynae</taxon>
        <taxon>Araneoidea</taxon>
        <taxon>Nephilidae</taxon>
        <taxon>Trichonephila</taxon>
        <taxon>Trichonephila inaurata</taxon>
    </lineage>
</organism>
<name>A0A8X6X207_9ARAC</name>
<dbReference type="EMBL" id="BMAV01004268">
    <property type="protein sequence ID" value="GFY44496.1"/>
    <property type="molecule type" value="Genomic_DNA"/>
</dbReference>
<accession>A0A8X6X207</accession>
<dbReference type="Proteomes" id="UP000886998">
    <property type="component" value="Unassembled WGS sequence"/>
</dbReference>
<keyword evidence="2" id="KW-1185">Reference proteome</keyword>
<evidence type="ECO:0000313" key="1">
    <source>
        <dbReference type="EMBL" id="GFY44496.1"/>
    </source>
</evidence>
<comment type="caution">
    <text evidence="1">The sequence shown here is derived from an EMBL/GenBank/DDBJ whole genome shotgun (WGS) entry which is preliminary data.</text>
</comment>
<sequence length="95" mass="10961">MGLPSSHISKGKFLEKLFTEEDLDLLKKKDHDIPFPPKRLTSNFLKKQQRRFKRSASPKLIDYNLPKFEKICPAPESIKKGTLQNSKNLLAPKIN</sequence>
<gene>
    <name evidence="1" type="ORF">TNIN_333381</name>
</gene>